<dbReference type="AlphaFoldDB" id="A0A402AYB7"/>
<keyword evidence="3" id="KW-1185">Reference proteome</keyword>
<organism evidence="2 3">
    <name type="scientific">Dictyobacter kobayashii</name>
    <dbReference type="NCBI Taxonomy" id="2014872"/>
    <lineage>
        <taxon>Bacteria</taxon>
        <taxon>Bacillati</taxon>
        <taxon>Chloroflexota</taxon>
        <taxon>Ktedonobacteria</taxon>
        <taxon>Ktedonobacterales</taxon>
        <taxon>Dictyobacteraceae</taxon>
        <taxon>Dictyobacter</taxon>
    </lineage>
</organism>
<dbReference type="SUPFAM" id="SSF51182">
    <property type="entry name" value="RmlC-like cupins"/>
    <property type="match status" value="1"/>
</dbReference>
<evidence type="ECO:0000259" key="1">
    <source>
        <dbReference type="Pfam" id="PF07883"/>
    </source>
</evidence>
<dbReference type="PANTHER" id="PTHR36114:SF1">
    <property type="entry name" value="16.7 KDA PROTEIN IN WHIE LOCUS"/>
    <property type="match status" value="1"/>
</dbReference>
<dbReference type="InterPro" id="IPR011051">
    <property type="entry name" value="RmlC_Cupin_sf"/>
</dbReference>
<proteinExistence type="predicted"/>
<dbReference type="EMBL" id="BIFS01000002">
    <property type="protein sequence ID" value="GCE24075.1"/>
    <property type="molecule type" value="Genomic_DNA"/>
</dbReference>
<evidence type="ECO:0000313" key="2">
    <source>
        <dbReference type="EMBL" id="GCE24075.1"/>
    </source>
</evidence>
<dbReference type="GO" id="GO:0030145">
    <property type="term" value="F:manganese ion binding"/>
    <property type="evidence" value="ECO:0007669"/>
    <property type="project" value="InterPro"/>
</dbReference>
<comment type="caution">
    <text evidence="2">The sequence shown here is derived from an EMBL/GenBank/DDBJ whole genome shotgun (WGS) entry which is preliminary data.</text>
</comment>
<reference evidence="3" key="1">
    <citation type="submission" date="2018-12" db="EMBL/GenBank/DDBJ databases">
        <title>Tengunoibacter tsumagoiensis gen. nov., sp. nov., Dictyobacter kobayashii sp. nov., D. alpinus sp. nov., and D. joshuensis sp. nov. and description of Dictyobacteraceae fam. nov. within the order Ktedonobacterales isolated from Tengu-no-mugimeshi.</title>
        <authorList>
            <person name="Wang C.M."/>
            <person name="Zheng Y."/>
            <person name="Sakai Y."/>
            <person name="Toyoda A."/>
            <person name="Minakuchi Y."/>
            <person name="Abe K."/>
            <person name="Yokota A."/>
            <person name="Yabe S."/>
        </authorList>
    </citation>
    <scope>NUCLEOTIDE SEQUENCE [LARGE SCALE GENOMIC DNA]</scope>
    <source>
        <strain evidence="3">Uno11</strain>
    </source>
</reference>
<sequence length="114" mass="13204">MDNLSSLQRFNIDELAAQVTEQYQNFVVNEVNDSCLRLAVFTGEYPWHRHPDADELFMVLEGELFIDFEERETVALRPHDIFTVPAGVIHRTRAEQRTVNLCFERAAATTEFIS</sequence>
<gene>
    <name evidence="2" type="ORF">KDK_78750</name>
</gene>
<protein>
    <recommendedName>
        <fullName evidence="1">Cupin type-2 domain-containing protein</fullName>
    </recommendedName>
</protein>
<dbReference type="InterPro" id="IPR013096">
    <property type="entry name" value="Cupin_2"/>
</dbReference>
<evidence type="ECO:0000313" key="3">
    <source>
        <dbReference type="Proteomes" id="UP000287188"/>
    </source>
</evidence>
<dbReference type="InterPro" id="IPR014710">
    <property type="entry name" value="RmlC-like_jellyroll"/>
</dbReference>
<dbReference type="Proteomes" id="UP000287188">
    <property type="component" value="Unassembled WGS sequence"/>
</dbReference>
<dbReference type="InterPro" id="IPR052044">
    <property type="entry name" value="PKS_Associated_Protein"/>
</dbReference>
<feature type="domain" description="Cupin type-2" evidence="1">
    <location>
        <begin position="44"/>
        <end position="96"/>
    </location>
</feature>
<dbReference type="PANTHER" id="PTHR36114">
    <property type="entry name" value="16.7 KDA PROTEIN IN WHIE LOCUS"/>
    <property type="match status" value="1"/>
</dbReference>
<dbReference type="CDD" id="cd02226">
    <property type="entry name" value="cupin_YdbB-like"/>
    <property type="match status" value="1"/>
</dbReference>
<name>A0A402AYB7_9CHLR</name>
<accession>A0A402AYB7</accession>
<dbReference type="Gene3D" id="2.60.120.10">
    <property type="entry name" value="Jelly Rolls"/>
    <property type="match status" value="1"/>
</dbReference>
<dbReference type="Pfam" id="PF07883">
    <property type="entry name" value="Cupin_2"/>
    <property type="match status" value="1"/>
</dbReference>
<dbReference type="InterPro" id="IPR019780">
    <property type="entry name" value="Germin_Mn-BS"/>
</dbReference>
<dbReference type="PROSITE" id="PS00725">
    <property type="entry name" value="GERMIN"/>
    <property type="match status" value="1"/>
</dbReference>